<keyword evidence="2" id="KW-1185">Reference proteome</keyword>
<name>A0ACB7ZT85_9AGAM</name>
<dbReference type="EMBL" id="MU268699">
    <property type="protein sequence ID" value="KAH7903907.1"/>
    <property type="molecule type" value="Genomic_DNA"/>
</dbReference>
<accession>A0ACB7ZT85</accession>
<organism evidence="1 2">
    <name type="scientific">Hygrophoropsis aurantiaca</name>
    <dbReference type="NCBI Taxonomy" id="72124"/>
    <lineage>
        <taxon>Eukaryota</taxon>
        <taxon>Fungi</taxon>
        <taxon>Dikarya</taxon>
        <taxon>Basidiomycota</taxon>
        <taxon>Agaricomycotina</taxon>
        <taxon>Agaricomycetes</taxon>
        <taxon>Agaricomycetidae</taxon>
        <taxon>Boletales</taxon>
        <taxon>Coniophorineae</taxon>
        <taxon>Hygrophoropsidaceae</taxon>
        <taxon>Hygrophoropsis</taxon>
    </lineage>
</organism>
<protein>
    <submittedName>
        <fullName evidence="1">Uncharacterized protein</fullName>
    </submittedName>
</protein>
<comment type="caution">
    <text evidence="1">The sequence shown here is derived from an EMBL/GenBank/DDBJ whole genome shotgun (WGS) entry which is preliminary data.</text>
</comment>
<proteinExistence type="predicted"/>
<reference evidence="1" key="1">
    <citation type="journal article" date="2021" name="New Phytol.">
        <title>Evolutionary innovations through gain and loss of genes in the ectomycorrhizal Boletales.</title>
        <authorList>
            <person name="Wu G."/>
            <person name="Miyauchi S."/>
            <person name="Morin E."/>
            <person name="Kuo A."/>
            <person name="Drula E."/>
            <person name="Varga T."/>
            <person name="Kohler A."/>
            <person name="Feng B."/>
            <person name="Cao Y."/>
            <person name="Lipzen A."/>
            <person name="Daum C."/>
            <person name="Hundley H."/>
            <person name="Pangilinan J."/>
            <person name="Johnson J."/>
            <person name="Barry K."/>
            <person name="LaButti K."/>
            <person name="Ng V."/>
            <person name="Ahrendt S."/>
            <person name="Min B."/>
            <person name="Choi I.G."/>
            <person name="Park H."/>
            <person name="Plett J.M."/>
            <person name="Magnuson J."/>
            <person name="Spatafora J.W."/>
            <person name="Nagy L.G."/>
            <person name="Henrissat B."/>
            <person name="Grigoriev I.V."/>
            <person name="Yang Z.L."/>
            <person name="Xu J."/>
            <person name="Martin F.M."/>
        </authorList>
    </citation>
    <scope>NUCLEOTIDE SEQUENCE</scope>
    <source>
        <strain evidence="1">ATCC 28755</strain>
    </source>
</reference>
<feature type="non-terminal residue" evidence="1">
    <location>
        <position position="1"/>
    </location>
</feature>
<evidence type="ECO:0000313" key="2">
    <source>
        <dbReference type="Proteomes" id="UP000790377"/>
    </source>
</evidence>
<sequence>KLICAICLGRHPHKVIECCAPRTWDKRFDTFCSRFNKAIITKDKQSICSKWQRDEGCTDRHDDKHLCSGCGAATHGASRCPRAQNA</sequence>
<evidence type="ECO:0000313" key="1">
    <source>
        <dbReference type="EMBL" id="KAH7903907.1"/>
    </source>
</evidence>
<dbReference type="Proteomes" id="UP000790377">
    <property type="component" value="Unassembled WGS sequence"/>
</dbReference>
<gene>
    <name evidence="1" type="ORF">BJ138DRAFT_1019880</name>
</gene>